<comment type="caution">
    <text evidence="1">The sequence shown here is derived from an EMBL/GenBank/DDBJ whole genome shotgun (WGS) entry which is preliminary data.</text>
</comment>
<organism evidence="1 2">
    <name type="scientific">Araneus ventricosus</name>
    <name type="common">Orbweaver spider</name>
    <name type="synonym">Epeira ventricosa</name>
    <dbReference type="NCBI Taxonomy" id="182803"/>
    <lineage>
        <taxon>Eukaryota</taxon>
        <taxon>Metazoa</taxon>
        <taxon>Ecdysozoa</taxon>
        <taxon>Arthropoda</taxon>
        <taxon>Chelicerata</taxon>
        <taxon>Arachnida</taxon>
        <taxon>Araneae</taxon>
        <taxon>Araneomorphae</taxon>
        <taxon>Entelegynae</taxon>
        <taxon>Araneoidea</taxon>
        <taxon>Araneidae</taxon>
        <taxon>Araneus</taxon>
    </lineage>
</organism>
<gene>
    <name evidence="1" type="ORF">AVEN_115520_1</name>
</gene>
<evidence type="ECO:0000313" key="1">
    <source>
        <dbReference type="EMBL" id="GBM04145.1"/>
    </source>
</evidence>
<protein>
    <recommendedName>
        <fullName evidence="3">OTU domain-containing protein</fullName>
    </recommendedName>
</protein>
<reference evidence="1 2" key="1">
    <citation type="journal article" date="2019" name="Sci. Rep.">
        <title>Orb-weaving spider Araneus ventricosus genome elucidates the spidroin gene catalogue.</title>
        <authorList>
            <person name="Kono N."/>
            <person name="Nakamura H."/>
            <person name="Ohtoshi R."/>
            <person name="Moran D.A.P."/>
            <person name="Shinohara A."/>
            <person name="Yoshida Y."/>
            <person name="Fujiwara M."/>
            <person name="Mori M."/>
            <person name="Tomita M."/>
            <person name="Arakawa K."/>
        </authorList>
    </citation>
    <scope>NUCLEOTIDE SEQUENCE [LARGE SCALE GENOMIC DNA]</scope>
</reference>
<dbReference type="AlphaFoldDB" id="A0A4Y2CLG0"/>
<dbReference type="Proteomes" id="UP000499080">
    <property type="component" value="Unassembled WGS sequence"/>
</dbReference>
<dbReference type="OrthoDB" id="410104at2759"/>
<accession>A0A4Y2CLG0</accession>
<evidence type="ECO:0008006" key="3">
    <source>
        <dbReference type="Google" id="ProtNLM"/>
    </source>
</evidence>
<dbReference type="EMBL" id="BGPR01000199">
    <property type="protein sequence ID" value="GBM04145.1"/>
    <property type="molecule type" value="Genomic_DNA"/>
</dbReference>
<proteinExistence type="predicted"/>
<dbReference type="Gene3D" id="3.90.70.80">
    <property type="match status" value="1"/>
</dbReference>
<keyword evidence="2" id="KW-1185">Reference proteome</keyword>
<name>A0A4Y2CLG0_ARAVE</name>
<evidence type="ECO:0000313" key="2">
    <source>
        <dbReference type="Proteomes" id="UP000499080"/>
    </source>
</evidence>
<sequence>MACQKYRKIPIVGDGNCLFRAILFCIYGSTDDAIHQLVEKIQDAKNKKLQTMVISLDTQGAIDHLQYNSIRNSLDEINFPSHTTESLKDILNDRKVTIQTSEGPVSWSQQ</sequence>
<dbReference type="InterPro" id="IPR038765">
    <property type="entry name" value="Papain-like_cys_pep_sf"/>
</dbReference>
<dbReference type="SUPFAM" id="SSF54001">
    <property type="entry name" value="Cysteine proteinases"/>
    <property type="match status" value="1"/>
</dbReference>